<dbReference type="SUPFAM" id="SSF55083">
    <property type="entry name" value="6-hydroxymethyl-7,8-dihydropterin pyrophosphokinase, HPPK"/>
    <property type="match status" value="1"/>
</dbReference>
<evidence type="ECO:0000256" key="5">
    <source>
        <dbReference type="ARBA" id="ARBA00022777"/>
    </source>
</evidence>
<evidence type="ECO:0000256" key="4">
    <source>
        <dbReference type="ARBA" id="ARBA00022741"/>
    </source>
</evidence>
<dbReference type="PATRIC" id="fig|1232683.4.peg.1427"/>
<dbReference type="OrthoDB" id="9790168at2"/>
<dbReference type="UniPathway" id="UPA00077">
    <property type="reaction ID" value="UER00155"/>
</dbReference>
<keyword evidence="5 9" id="KW-0418">Kinase</keyword>
<evidence type="ECO:0000313" key="9">
    <source>
        <dbReference type="EMBL" id="KEA64202.1"/>
    </source>
</evidence>
<dbReference type="EMBL" id="JMQN01000018">
    <property type="protein sequence ID" value="KEA64202.1"/>
    <property type="molecule type" value="Genomic_DNA"/>
</dbReference>
<evidence type="ECO:0000256" key="6">
    <source>
        <dbReference type="ARBA" id="ARBA00022840"/>
    </source>
</evidence>
<keyword evidence="4" id="KW-0547">Nucleotide-binding</keyword>
<organism evidence="9 10">
    <name type="scientific">Marinobacterium lacunae</name>
    <dbReference type="NCBI Taxonomy" id="1232683"/>
    <lineage>
        <taxon>Bacteria</taxon>
        <taxon>Pseudomonadati</taxon>
        <taxon>Pseudomonadota</taxon>
        <taxon>Gammaproteobacteria</taxon>
        <taxon>Oceanospirillales</taxon>
        <taxon>Oceanospirillaceae</taxon>
        <taxon>Marinobacterium</taxon>
    </lineage>
</organism>
<evidence type="ECO:0000256" key="2">
    <source>
        <dbReference type="ARBA" id="ARBA00013253"/>
    </source>
</evidence>
<name>A0A081G097_9GAMM</name>
<dbReference type="GO" id="GO:0046656">
    <property type="term" value="P:folic acid biosynthetic process"/>
    <property type="evidence" value="ECO:0007669"/>
    <property type="project" value="UniProtKB-KW"/>
</dbReference>
<dbReference type="Gene3D" id="3.30.70.560">
    <property type="entry name" value="7,8-Dihydro-6-hydroxymethylpterin-pyrophosphokinase HPPK"/>
    <property type="match status" value="1"/>
</dbReference>
<dbReference type="Proteomes" id="UP000028252">
    <property type="component" value="Unassembled WGS sequence"/>
</dbReference>
<dbReference type="NCBIfam" id="TIGR01498">
    <property type="entry name" value="folK"/>
    <property type="match status" value="1"/>
</dbReference>
<dbReference type="PANTHER" id="PTHR43071:SF2">
    <property type="entry name" value="2-AMINO-4-HYDROXY-6-HYDROXYMETHYLDIHYDROPTERIDINE PYROPHOSPHOKINASE"/>
    <property type="match status" value="1"/>
</dbReference>
<evidence type="ECO:0000313" key="10">
    <source>
        <dbReference type="Proteomes" id="UP000028252"/>
    </source>
</evidence>
<dbReference type="eggNOG" id="COG0801">
    <property type="taxonomic scope" value="Bacteria"/>
</dbReference>
<comment type="pathway">
    <text evidence="1">Cofactor biosynthesis; tetrahydrofolate biosynthesis; 2-amino-4-hydroxy-6-hydroxymethyl-7,8-dihydropteridine diphosphate from 7,8-dihydroneopterin triphosphate: step 4/4.</text>
</comment>
<dbReference type="RefSeq" id="WP_036185639.1">
    <property type="nucleotide sequence ID" value="NZ_JMQN01000018.1"/>
</dbReference>
<dbReference type="Pfam" id="PF01288">
    <property type="entry name" value="HPPK"/>
    <property type="match status" value="1"/>
</dbReference>
<dbReference type="GO" id="GO:0016301">
    <property type="term" value="F:kinase activity"/>
    <property type="evidence" value="ECO:0007669"/>
    <property type="project" value="UniProtKB-KW"/>
</dbReference>
<accession>A0A081G097</accession>
<keyword evidence="6" id="KW-0067">ATP-binding</keyword>
<keyword evidence="3 9" id="KW-0808">Transferase</keyword>
<dbReference type="InterPro" id="IPR000550">
    <property type="entry name" value="Hppk"/>
</dbReference>
<evidence type="ECO:0000259" key="8">
    <source>
        <dbReference type="Pfam" id="PF01288"/>
    </source>
</evidence>
<keyword evidence="10" id="KW-1185">Reference proteome</keyword>
<protein>
    <recommendedName>
        <fullName evidence="2">2-amino-4-hydroxy-6-hydroxymethyldihydropteridine diphosphokinase</fullName>
        <ecNumber evidence="2">2.7.6.3</ecNumber>
    </recommendedName>
</protein>
<sequence length="179" mass="20303">MTAVLLGMGSNLNRHDNIRAALDALQEHFGPLQISRVFESESVGVRAENYFNLVVSLESPMRLEALSAWLKSLEDSFGRERGQRRCEQPMDIDILCFGDKVGFFNGIQIPRAEILKNAFVLKPLAELVPDRLHPEEQASFAELWRNYRSEQKLWPIAFEWQGLTISTPDSIEPTQASAD</sequence>
<evidence type="ECO:0000256" key="3">
    <source>
        <dbReference type="ARBA" id="ARBA00022679"/>
    </source>
</evidence>
<dbReference type="InterPro" id="IPR035907">
    <property type="entry name" value="Hppk_sf"/>
</dbReference>
<gene>
    <name evidence="9" type="ORF">ADIMK_1448</name>
</gene>
<reference evidence="9 10" key="1">
    <citation type="submission" date="2014-04" db="EMBL/GenBank/DDBJ databases">
        <title>Marinobacterium kochiensis sp. nov., isolated from sediment sample collected from Kochi backwaters in Kerala, India.</title>
        <authorList>
            <person name="Singh A."/>
            <person name="Pinnaka A.K."/>
        </authorList>
    </citation>
    <scope>NUCLEOTIDE SEQUENCE [LARGE SCALE GENOMIC DNA]</scope>
    <source>
        <strain evidence="9 10">AK27</strain>
    </source>
</reference>
<evidence type="ECO:0000256" key="7">
    <source>
        <dbReference type="ARBA" id="ARBA00022909"/>
    </source>
</evidence>
<dbReference type="EC" id="2.7.6.3" evidence="2"/>
<dbReference type="PANTHER" id="PTHR43071">
    <property type="entry name" value="2-AMINO-4-HYDROXY-6-HYDROXYMETHYLDIHYDROPTERIDINE PYROPHOSPHOKINASE"/>
    <property type="match status" value="1"/>
</dbReference>
<dbReference type="GO" id="GO:0005524">
    <property type="term" value="F:ATP binding"/>
    <property type="evidence" value="ECO:0007669"/>
    <property type="project" value="UniProtKB-KW"/>
</dbReference>
<dbReference type="GO" id="GO:0003848">
    <property type="term" value="F:2-amino-4-hydroxy-6-hydroxymethyldihydropteridine diphosphokinase activity"/>
    <property type="evidence" value="ECO:0007669"/>
    <property type="project" value="UniProtKB-EC"/>
</dbReference>
<dbReference type="CDD" id="cd00483">
    <property type="entry name" value="HPPK"/>
    <property type="match status" value="1"/>
</dbReference>
<feature type="domain" description="7,8-dihydro-6-hydroxymethylpterin-pyrophosphokinase" evidence="8">
    <location>
        <begin position="6"/>
        <end position="129"/>
    </location>
</feature>
<dbReference type="AlphaFoldDB" id="A0A081G097"/>
<comment type="caution">
    <text evidence="9">The sequence shown here is derived from an EMBL/GenBank/DDBJ whole genome shotgun (WGS) entry which is preliminary data.</text>
</comment>
<dbReference type="STRING" id="1232683.ADIMK_1448"/>
<keyword evidence="7" id="KW-0289">Folate biosynthesis</keyword>
<proteinExistence type="predicted"/>
<dbReference type="GO" id="GO:0046654">
    <property type="term" value="P:tetrahydrofolate biosynthetic process"/>
    <property type="evidence" value="ECO:0007669"/>
    <property type="project" value="UniProtKB-UniPathway"/>
</dbReference>
<evidence type="ECO:0000256" key="1">
    <source>
        <dbReference type="ARBA" id="ARBA00005051"/>
    </source>
</evidence>